<evidence type="ECO:0000313" key="3">
    <source>
        <dbReference type="EMBL" id="AIU36763.1"/>
    </source>
</evidence>
<dbReference type="InterPro" id="IPR013083">
    <property type="entry name" value="Znf_RING/FYVE/PHD"/>
</dbReference>
<dbReference type="EMBL" id="MN696168">
    <property type="protein sequence ID" value="QGY99736.1"/>
    <property type="molecule type" value="Genomic_DNA"/>
</dbReference>
<dbReference type="SMART" id="SM00238">
    <property type="entry name" value="BIR"/>
    <property type="match status" value="2"/>
</dbReference>
<dbReference type="InterPro" id="IPR001370">
    <property type="entry name" value="BIR_rpt"/>
</dbReference>
<sequence>MDIYENRLNSFKYWPGHEDKEKLALMGFYFSGMGDQIVCHYCKLDLYNFATGAEDSVRDHKRYSPHCPFLLNNTTHYINTRFISPRIISSNYPLLTPHKGDYSLLEHRINSFQNFPASLKSLVSDLSANGFYYTNIGDAVCCYACLIIAKDWTMNSDVRQIHVRLNARCPLLQLAALNHNNNSNDNCVVNTPDKPVPSAPSPDDHHYALPKCLKCKQHYIDAVMLPCHHYCVCQKCALTVTQCVACNVFTGGFFAVKIPYNKLNLVEHERIPNRV</sequence>
<dbReference type="PANTHER" id="PTHR10044">
    <property type="entry name" value="INHIBITOR OF APOPTOSIS"/>
    <property type="match status" value="1"/>
</dbReference>
<dbReference type="EMBL" id="KM217575">
    <property type="protein sequence ID" value="AIU37042.1"/>
    <property type="molecule type" value="Genomic_DNA"/>
</dbReference>
<evidence type="ECO:0000259" key="2">
    <source>
        <dbReference type="PROSITE" id="PS50089"/>
    </source>
</evidence>
<reference evidence="4" key="2">
    <citation type="submission" date="2014-07" db="EMBL/GenBank/DDBJ databases">
        <title>Comparative genomics of CpGV: Evolution of a crop protection agent.</title>
        <authorList>
            <person name="Radtke P.C."/>
            <person name="Jehle J.A."/>
        </authorList>
    </citation>
    <scope>NUCLEOTIDE SEQUENCE</scope>
    <source>
        <strain evidence="4">CpGV-I07</strain>
    </source>
</reference>
<organismHost>
    <name type="scientific">Cydia pomonella</name>
    <name type="common">Codling moth</name>
    <dbReference type="NCBI Taxonomy" id="82600"/>
</organismHost>
<dbReference type="InterPro" id="IPR050784">
    <property type="entry name" value="IAP"/>
</dbReference>
<keyword evidence="1" id="KW-0479">Metal-binding</keyword>
<dbReference type="EMBL" id="KM217576">
    <property type="protein sequence ID" value="AIU37184.1"/>
    <property type="molecule type" value="Genomic_DNA"/>
</dbReference>
<dbReference type="PROSITE" id="PS50089">
    <property type="entry name" value="ZF_RING_2"/>
    <property type="match status" value="1"/>
</dbReference>
<evidence type="ECO:0000256" key="1">
    <source>
        <dbReference type="PROSITE-ProRule" id="PRU00175"/>
    </source>
</evidence>
<dbReference type="CDD" id="cd00022">
    <property type="entry name" value="BIR"/>
    <property type="match status" value="2"/>
</dbReference>
<reference evidence="8" key="3">
    <citation type="journal article" date="2019" name="Virology">
        <title>Single nucleotide polymorphism (SNP) frequencies and distribution reveal complex genetic composition of seven novel natural isolates of Cydia pomonella granulovirus.</title>
        <authorList>
            <person name="Fan J."/>
            <person name="Wennmann J.T."/>
            <person name="Wang D."/>
            <person name="Jehle J.A."/>
        </authorList>
    </citation>
    <scope>NUCLEOTIDE SEQUENCE</scope>
    <source>
        <strain evidence="8">CpGV-ALE</strain>
        <strain evidence="9">CpGV-JQ</strain>
        <strain evidence="10">CpGV-KS1</strain>
        <strain evidence="11">CpGV-KS2</strain>
        <strain evidence="12">CpGV-WW</strain>
        <strain evidence="14">CpGV-ZY</strain>
        <strain evidence="13">CpGV-ZY2</strain>
    </source>
</reference>
<reference evidence="3" key="1">
    <citation type="journal article" date="2014" name="Proc. Natl. Acad. Sci. U.S.A.">
        <title>Baculovirus resistance in codling moth is virus isolate-dependent and the consequence of a mutation in viral gene pe38.</title>
        <authorList>
            <person name="Gebhardt M.M."/>
            <person name="Eberle K.E."/>
            <person name="Radtke P."/>
            <person name="Jehle J.A."/>
        </authorList>
    </citation>
    <scope>NUCLEOTIDE SEQUENCE</scope>
    <source>
        <strain evidence="7">CpGV-E2</strain>
        <strain evidence="4">CpGV-I07</strain>
        <strain evidence="6">CpGV-I12</strain>
        <strain evidence="5">CpGV-M</strain>
        <strain evidence="3">CpGV-S</strain>
    </source>
</reference>
<dbReference type="EMBL" id="MN696165">
    <property type="protein sequence ID" value="QGY99310.1"/>
    <property type="molecule type" value="Genomic_DNA"/>
</dbReference>
<name>A0A097P0V1_GVCP</name>
<accession>A0A097P0V1</accession>
<dbReference type="EMBL" id="MN696169">
    <property type="protein sequence ID" value="QGY99877.1"/>
    <property type="molecule type" value="Genomic_DNA"/>
</dbReference>
<dbReference type="EMBL" id="MN696167">
    <property type="protein sequence ID" value="QGY99594.1"/>
    <property type="molecule type" value="Genomic_DNA"/>
</dbReference>
<protein>
    <submittedName>
        <fullName evidence="3 8">IAP-5</fullName>
    </submittedName>
</protein>
<evidence type="ECO:0000313" key="5">
    <source>
        <dbReference type="EMBL" id="AIU37042.1"/>
    </source>
</evidence>
<dbReference type="EMBL" id="MN696166">
    <property type="protein sequence ID" value="QGY99451.1"/>
    <property type="molecule type" value="Genomic_DNA"/>
</dbReference>
<evidence type="ECO:0000313" key="12">
    <source>
        <dbReference type="EMBL" id="QGY99877.1"/>
    </source>
</evidence>
<dbReference type="GO" id="GO:0008270">
    <property type="term" value="F:zinc ion binding"/>
    <property type="evidence" value="ECO:0007669"/>
    <property type="project" value="UniProtKB-KW"/>
</dbReference>
<feature type="domain" description="RING-type" evidence="2">
    <location>
        <begin position="212"/>
        <end position="247"/>
    </location>
</feature>
<organism evidence="3">
    <name type="scientific">Cydia pomonella granulosis virus</name>
    <name type="common">CpGV</name>
    <name type="synonym">Cydia pomonella granulovirus</name>
    <dbReference type="NCBI Taxonomy" id="28289"/>
    <lineage>
        <taxon>Viruses</taxon>
        <taxon>Viruses incertae sedis</taxon>
        <taxon>Naldaviricetes</taxon>
        <taxon>Lefavirales</taxon>
        <taxon>Baculoviridae</taxon>
        <taxon>Betabaculovirus</taxon>
        <taxon>Betabaculovirus cypomonellae</taxon>
    </lineage>
</organism>
<gene>
    <name evidence="3" type="primary">orf116</name>
</gene>
<dbReference type="EMBL" id="KM217573">
    <property type="protein sequence ID" value="AIU36763.1"/>
    <property type="molecule type" value="Genomic_DNA"/>
</dbReference>
<evidence type="ECO:0000313" key="4">
    <source>
        <dbReference type="EMBL" id="AIU36899.1"/>
    </source>
</evidence>
<dbReference type="Gene3D" id="1.10.1170.10">
    <property type="entry name" value="Inhibitor Of Apoptosis Protein (2mihbC-IAP-1), Chain A"/>
    <property type="match status" value="2"/>
</dbReference>
<dbReference type="EMBL" id="MN696171">
    <property type="protein sequence ID" value="QGZ00161.1"/>
    <property type="molecule type" value="Genomic_DNA"/>
</dbReference>
<dbReference type="KEGG" id="vg:921425"/>
<dbReference type="PANTHER" id="PTHR10044:SF139">
    <property type="entry name" value="DEATH-ASSOCIATED INHIBITOR OF APOPTOSIS 2"/>
    <property type="match status" value="1"/>
</dbReference>
<evidence type="ECO:0000313" key="6">
    <source>
        <dbReference type="EMBL" id="AIU37184.1"/>
    </source>
</evidence>
<evidence type="ECO:0000313" key="11">
    <source>
        <dbReference type="EMBL" id="QGY99736.1"/>
    </source>
</evidence>
<dbReference type="EMBL" id="KM217574">
    <property type="protein sequence ID" value="AIU36899.1"/>
    <property type="molecule type" value="Genomic_DNA"/>
</dbReference>
<keyword evidence="1" id="KW-0862">Zinc</keyword>
<evidence type="ECO:0000313" key="10">
    <source>
        <dbReference type="EMBL" id="QGY99594.1"/>
    </source>
</evidence>
<keyword evidence="1" id="KW-0863">Zinc-finger</keyword>
<dbReference type="EMBL" id="MN696170">
    <property type="protein sequence ID" value="QGZ00019.1"/>
    <property type="molecule type" value="Genomic_DNA"/>
</dbReference>
<dbReference type="EMBL" id="KM217577">
    <property type="protein sequence ID" value="AIU37323.1"/>
    <property type="molecule type" value="Genomic_DNA"/>
</dbReference>
<evidence type="ECO:0000313" key="13">
    <source>
        <dbReference type="EMBL" id="QGZ00019.1"/>
    </source>
</evidence>
<evidence type="ECO:0000313" key="9">
    <source>
        <dbReference type="EMBL" id="QGY99451.1"/>
    </source>
</evidence>
<proteinExistence type="predicted"/>
<evidence type="ECO:0000313" key="8">
    <source>
        <dbReference type="EMBL" id="QGY99310.1"/>
    </source>
</evidence>
<dbReference type="OrthoDB" id="9255at10239"/>
<dbReference type="Gene3D" id="3.30.40.10">
    <property type="entry name" value="Zinc/RING finger domain, C3HC4 (zinc finger)"/>
    <property type="match status" value="1"/>
</dbReference>
<evidence type="ECO:0000313" key="14">
    <source>
        <dbReference type="EMBL" id="QGZ00161.1"/>
    </source>
</evidence>
<dbReference type="SUPFAM" id="SSF57924">
    <property type="entry name" value="Inhibitor of apoptosis (IAP) repeat"/>
    <property type="match status" value="2"/>
</dbReference>
<dbReference type="PROSITE" id="PS50143">
    <property type="entry name" value="BIR_REPEAT_2"/>
    <property type="match status" value="2"/>
</dbReference>
<dbReference type="Pfam" id="PF00653">
    <property type="entry name" value="BIR"/>
    <property type="match status" value="2"/>
</dbReference>
<dbReference type="Pfam" id="PF13920">
    <property type="entry name" value="zf-C3HC4_3"/>
    <property type="match status" value="1"/>
</dbReference>
<evidence type="ECO:0000313" key="7">
    <source>
        <dbReference type="EMBL" id="AIU37323.1"/>
    </source>
</evidence>
<dbReference type="InterPro" id="IPR001841">
    <property type="entry name" value="Znf_RING"/>
</dbReference>